<dbReference type="AlphaFoldDB" id="A0AAD9P2S7"/>
<feature type="region of interest" description="Disordered" evidence="2">
    <location>
        <begin position="527"/>
        <end position="571"/>
    </location>
</feature>
<feature type="compositionally biased region" description="Basic and acidic residues" evidence="2">
    <location>
        <begin position="474"/>
        <end position="485"/>
    </location>
</feature>
<proteinExistence type="predicted"/>
<dbReference type="EMBL" id="JAODUO010000179">
    <property type="protein sequence ID" value="KAK2187077.1"/>
    <property type="molecule type" value="Genomic_DNA"/>
</dbReference>
<accession>A0AAD9P2S7</accession>
<dbReference type="Pfam" id="PF12736">
    <property type="entry name" value="CABIT"/>
    <property type="match status" value="1"/>
</dbReference>
<evidence type="ECO:0000256" key="2">
    <source>
        <dbReference type="SAM" id="MobiDB-lite"/>
    </source>
</evidence>
<evidence type="ECO:0000256" key="1">
    <source>
        <dbReference type="ARBA" id="ARBA00022553"/>
    </source>
</evidence>
<dbReference type="PANTHER" id="PTHR14454">
    <property type="entry name" value="GRB2-ASSOCIATED AND REGULATOR OF MAPK PROTEIN FAMILY MEMBER"/>
    <property type="match status" value="1"/>
</dbReference>
<feature type="region of interest" description="Disordered" evidence="2">
    <location>
        <begin position="422"/>
        <end position="485"/>
    </location>
</feature>
<feature type="domain" description="CABIT" evidence="3">
    <location>
        <begin position="38"/>
        <end position="287"/>
    </location>
</feature>
<evidence type="ECO:0000313" key="5">
    <source>
        <dbReference type="Proteomes" id="UP001209878"/>
    </source>
</evidence>
<organism evidence="4 5">
    <name type="scientific">Ridgeia piscesae</name>
    <name type="common">Tubeworm</name>
    <dbReference type="NCBI Taxonomy" id="27915"/>
    <lineage>
        <taxon>Eukaryota</taxon>
        <taxon>Metazoa</taxon>
        <taxon>Spiralia</taxon>
        <taxon>Lophotrochozoa</taxon>
        <taxon>Annelida</taxon>
        <taxon>Polychaeta</taxon>
        <taxon>Sedentaria</taxon>
        <taxon>Canalipalpata</taxon>
        <taxon>Sabellida</taxon>
        <taxon>Siboglinidae</taxon>
        <taxon>Ridgeia</taxon>
    </lineage>
</organism>
<sequence length="733" mass="81111">MASATTSAPSLNGQPLMSVVEWDTQSVQLRDFADRCSVPNVVRVTKGQYRNIGAAKSQHGSLYVHSVQDTRSVVAECIKVREGKRANATSNQKYAVPMSYQGWFEVLSEDGKAIKPIPSVQDLYRVFPHSCLIRENIKAYITKDNGQLTLDRVRTVLTGEVLRLDGDIVLTVTSNKGLVQRRLLRCVDGAGEATYFAFEQKGAFSPVAGHANISGVHNLKSLLEKFRLPISVRLVHGAVPSKLQRHFTKVFRLLSIYSNQTVFACPLKKDAKMVPISTREFLKVVGATNFSELRDTDECQGYHQRCSKMIDNYLNSIHMLVTNPEPEVASRGKVEGKREEELHQVTAAVSPPMEVVMQKVEEDILFEEIDDIYQYVREGGIVPAPRTRPKHIIAPQSMPIVPMMATKAVHVMQDMRMYAPESTNYTDGATKTKISPPPTTKWDEPIHHSSLEKRVSEPMSPNDTFWEVPMPYEPQDKMGKSKRDDFARSMPNLLDTPDLIASITESTKTKLALHSENPVVNLRQVIKRSSSSSQPDSPPVTLTQFFSDSEKTSNSTGTPYEEHSPPPVPPKCFEELMDAKPEANVKPDVMPPYTYGSVNNVYDSRMSMAVNLSSAYDPPPGGNSRSFNQNQARNHQLYSAPVIASYNMAGGKGPTQIVFNSPHMALSPGGSTHISVTSQPVVSPGGPKYVAVAQVGDSPPAYQRPVSMAGVTHRNAPLQHSNGNRRKLRTMVL</sequence>
<dbReference type="InterPro" id="IPR025946">
    <property type="entry name" value="CABIT_dom"/>
</dbReference>
<gene>
    <name evidence="4" type="ORF">NP493_178g03064</name>
</gene>
<feature type="compositionally biased region" description="Polar residues" evidence="2">
    <location>
        <begin position="540"/>
        <end position="558"/>
    </location>
</feature>
<keyword evidence="1" id="KW-0597">Phosphoprotein</keyword>
<dbReference type="Proteomes" id="UP001209878">
    <property type="component" value="Unassembled WGS sequence"/>
</dbReference>
<keyword evidence="5" id="KW-1185">Reference proteome</keyword>
<dbReference type="InterPro" id="IPR052281">
    <property type="entry name" value="GAREM"/>
</dbReference>
<protein>
    <recommendedName>
        <fullName evidence="3">CABIT domain-containing protein</fullName>
    </recommendedName>
</protein>
<dbReference type="PANTHER" id="PTHR14454:SF11">
    <property type="entry name" value="SERRANO, ISOFORM F"/>
    <property type="match status" value="1"/>
</dbReference>
<reference evidence="4" key="1">
    <citation type="journal article" date="2023" name="Mol. Biol. Evol.">
        <title>Third-Generation Sequencing Reveals the Adaptive Role of the Epigenome in Three Deep-Sea Polychaetes.</title>
        <authorList>
            <person name="Perez M."/>
            <person name="Aroh O."/>
            <person name="Sun Y."/>
            <person name="Lan Y."/>
            <person name="Juniper S.K."/>
            <person name="Young C.R."/>
            <person name="Angers B."/>
            <person name="Qian P.Y."/>
        </authorList>
    </citation>
    <scope>NUCLEOTIDE SEQUENCE</scope>
    <source>
        <strain evidence="4">R07B-5</strain>
    </source>
</reference>
<name>A0AAD9P2S7_RIDPI</name>
<evidence type="ECO:0000259" key="3">
    <source>
        <dbReference type="Pfam" id="PF12736"/>
    </source>
</evidence>
<comment type="caution">
    <text evidence="4">The sequence shown here is derived from an EMBL/GenBank/DDBJ whole genome shotgun (WGS) entry which is preliminary data.</text>
</comment>
<feature type="compositionally biased region" description="Basic and acidic residues" evidence="2">
    <location>
        <begin position="441"/>
        <end position="456"/>
    </location>
</feature>
<evidence type="ECO:0000313" key="4">
    <source>
        <dbReference type="EMBL" id="KAK2187077.1"/>
    </source>
</evidence>